<proteinExistence type="predicted"/>
<evidence type="ECO:0000256" key="1">
    <source>
        <dbReference type="SAM" id="SignalP"/>
    </source>
</evidence>
<comment type="caution">
    <text evidence="2">The sequence shown here is derived from an EMBL/GenBank/DDBJ whole genome shotgun (WGS) entry which is preliminary data.</text>
</comment>
<name>A0A814GSJ9_9BILA</name>
<dbReference type="OrthoDB" id="10363084at2759"/>
<dbReference type="AlphaFoldDB" id="A0A814GSJ9"/>
<keyword evidence="1" id="KW-0732">Signal</keyword>
<evidence type="ECO:0000313" key="3">
    <source>
        <dbReference type="Proteomes" id="UP000663879"/>
    </source>
</evidence>
<sequence>MKIQTVTIIILFCIAIDGTLSHTHPECGESPWLKYKVLATKIGWEWGQLIRFMRTETTMEYNLLLKQVKEYADCIALSNIPL</sequence>
<accession>A0A814GSJ9</accession>
<reference evidence="2" key="1">
    <citation type="submission" date="2021-02" db="EMBL/GenBank/DDBJ databases">
        <authorList>
            <person name="Nowell W R."/>
        </authorList>
    </citation>
    <scope>NUCLEOTIDE SEQUENCE</scope>
    <source>
        <strain evidence="2">Ploen Becks lab</strain>
    </source>
</reference>
<gene>
    <name evidence="2" type="ORF">OXX778_LOCUS16364</name>
</gene>
<feature type="chain" id="PRO_5032583647" evidence="1">
    <location>
        <begin position="22"/>
        <end position="82"/>
    </location>
</feature>
<dbReference type="Proteomes" id="UP000663879">
    <property type="component" value="Unassembled WGS sequence"/>
</dbReference>
<dbReference type="EMBL" id="CAJNOC010003850">
    <property type="protein sequence ID" value="CAF1000162.1"/>
    <property type="molecule type" value="Genomic_DNA"/>
</dbReference>
<feature type="signal peptide" evidence="1">
    <location>
        <begin position="1"/>
        <end position="21"/>
    </location>
</feature>
<protein>
    <submittedName>
        <fullName evidence="2">Uncharacterized protein</fullName>
    </submittedName>
</protein>
<organism evidence="2 3">
    <name type="scientific">Brachionus calyciflorus</name>
    <dbReference type="NCBI Taxonomy" id="104777"/>
    <lineage>
        <taxon>Eukaryota</taxon>
        <taxon>Metazoa</taxon>
        <taxon>Spiralia</taxon>
        <taxon>Gnathifera</taxon>
        <taxon>Rotifera</taxon>
        <taxon>Eurotatoria</taxon>
        <taxon>Monogononta</taxon>
        <taxon>Pseudotrocha</taxon>
        <taxon>Ploima</taxon>
        <taxon>Brachionidae</taxon>
        <taxon>Brachionus</taxon>
    </lineage>
</organism>
<evidence type="ECO:0000313" key="2">
    <source>
        <dbReference type="EMBL" id="CAF1000162.1"/>
    </source>
</evidence>
<keyword evidence="3" id="KW-1185">Reference proteome</keyword>